<dbReference type="InterPro" id="IPR011050">
    <property type="entry name" value="Pectin_lyase_fold/virulence"/>
</dbReference>
<dbReference type="Pfam" id="PF01095">
    <property type="entry name" value="Pectinesterase"/>
    <property type="match status" value="1"/>
</dbReference>
<organism evidence="7 8">
    <name type="scientific">Reichenbachiella ulvae</name>
    <dbReference type="NCBI Taxonomy" id="2980104"/>
    <lineage>
        <taxon>Bacteria</taxon>
        <taxon>Pseudomonadati</taxon>
        <taxon>Bacteroidota</taxon>
        <taxon>Cytophagia</taxon>
        <taxon>Cytophagales</taxon>
        <taxon>Reichenbachiellaceae</taxon>
        <taxon>Reichenbachiella</taxon>
    </lineage>
</organism>
<reference evidence="7 8" key="1">
    <citation type="submission" date="2022-10" db="EMBL/GenBank/DDBJ databases">
        <title>Comparative genomics and taxonomic characterization of three novel marine species of genus Reichenbachiella exhibiting antioxidant and polysaccharide degradation activities.</title>
        <authorList>
            <person name="Muhammad N."/>
            <person name="Lee Y.-J."/>
            <person name="Ko J."/>
            <person name="Kim S.-G."/>
        </authorList>
    </citation>
    <scope>NUCLEOTIDE SEQUENCE [LARGE SCALE GENOMIC DNA]</scope>
    <source>
        <strain evidence="7 8">ABR2-5</strain>
    </source>
</reference>
<dbReference type="Gene3D" id="2.160.20.10">
    <property type="entry name" value="Single-stranded right-handed beta-helix, Pectin lyase-like"/>
    <property type="match status" value="1"/>
</dbReference>
<dbReference type="InterPro" id="IPR033131">
    <property type="entry name" value="Pectinesterase_Asp_AS"/>
</dbReference>
<protein>
    <recommendedName>
        <fullName evidence="5">Pectinesterase</fullName>
        <ecNumber evidence="5">3.1.1.11</ecNumber>
    </recommendedName>
</protein>
<comment type="catalytic activity">
    <reaction evidence="5">
        <text>[(1-&gt;4)-alpha-D-galacturonosyl methyl ester](n) + n H2O = [(1-&gt;4)-alpha-D-galacturonosyl](n) + n methanol + n H(+)</text>
        <dbReference type="Rhea" id="RHEA:22380"/>
        <dbReference type="Rhea" id="RHEA-COMP:14570"/>
        <dbReference type="Rhea" id="RHEA-COMP:14573"/>
        <dbReference type="ChEBI" id="CHEBI:15377"/>
        <dbReference type="ChEBI" id="CHEBI:15378"/>
        <dbReference type="ChEBI" id="CHEBI:17790"/>
        <dbReference type="ChEBI" id="CHEBI:140522"/>
        <dbReference type="ChEBI" id="CHEBI:140523"/>
        <dbReference type="EC" id="3.1.1.11"/>
    </reaction>
</comment>
<comment type="caution">
    <text evidence="7">The sequence shown here is derived from an EMBL/GenBank/DDBJ whole genome shotgun (WGS) entry which is preliminary data.</text>
</comment>
<keyword evidence="2 5" id="KW-0378">Hydrolase</keyword>
<dbReference type="RefSeq" id="WP_264140450.1">
    <property type="nucleotide sequence ID" value="NZ_JAOYOD010000001.1"/>
</dbReference>
<evidence type="ECO:0000313" key="8">
    <source>
        <dbReference type="Proteomes" id="UP001300692"/>
    </source>
</evidence>
<evidence type="ECO:0000256" key="2">
    <source>
        <dbReference type="ARBA" id="ARBA00022801"/>
    </source>
</evidence>
<keyword evidence="8" id="KW-1185">Reference proteome</keyword>
<feature type="signal peptide" evidence="5">
    <location>
        <begin position="1"/>
        <end position="19"/>
    </location>
</feature>
<evidence type="ECO:0000256" key="3">
    <source>
        <dbReference type="ARBA" id="ARBA00023085"/>
    </source>
</evidence>
<dbReference type="Proteomes" id="UP001300692">
    <property type="component" value="Unassembled WGS sequence"/>
</dbReference>
<dbReference type="SUPFAM" id="SSF51126">
    <property type="entry name" value="Pectin lyase-like"/>
    <property type="match status" value="1"/>
</dbReference>
<name>A0ABT3CYQ7_9BACT</name>
<dbReference type="InterPro" id="IPR012334">
    <property type="entry name" value="Pectin_lyas_fold"/>
</dbReference>
<evidence type="ECO:0000256" key="5">
    <source>
        <dbReference type="RuleBase" id="RU000589"/>
    </source>
</evidence>
<evidence type="ECO:0000256" key="4">
    <source>
        <dbReference type="PROSITE-ProRule" id="PRU10040"/>
    </source>
</evidence>
<dbReference type="PROSITE" id="PS00503">
    <property type="entry name" value="PECTINESTERASE_2"/>
    <property type="match status" value="1"/>
</dbReference>
<feature type="domain" description="Pectinesterase catalytic" evidence="6">
    <location>
        <begin position="24"/>
        <end position="309"/>
    </location>
</feature>
<sequence>MIKKIFVLIQMFFIVGALTAQDYDFVVAIDGSGDFTTVQDAIDAVPNLRKNETRILIKNGTYKEKLVLAASKTNITFVGEDVNQTILTYDDYASKQNRFGEEVGTSGSSAFYIFGDGFTARNITFENSAGPVGQAVAVRVDGDKVMFENCRFLGYQDTLYPHGKNSRQYYKNCYIEGTVDFIFGWSTAVFEGCEIFSKGESGYLTAASTLEETAYGFVFIDCKLTGESPKHSVYLGRPWRPFAQTVFINCEMGEHIKPEGWHNWNKPDAEKTSFYAEYGSTGPGANPDARVTWAKELKKNELSNYTKEEIFGDWKPGQKK</sequence>
<comment type="similarity">
    <text evidence="1">Belongs to the pectinesterase family.</text>
</comment>
<accession>A0ABT3CYQ7</accession>
<feature type="chain" id="PRO_5044964859" description="Pectinesterase" evidence="5">
    <location>
        <begin position="20"/>
        <end position="320"/>
    </location>
</feature>
<dbReference type="EC" id="3.1.1.11" evidence="5"/>
<dbReference type="InterPro" id="IPR000070">
    <property type="entry name" value="Pectinesterase_cat"/>
</dbReference>
<evidence type="ECO:0000259" key="6">
    <source>
        <dbReference type="Pfam" id="PF01095"/>
    </source>
</evidence>
<keyword evidence="3 5" id="KW-0063">Aspartyl esterase</keyword>
<dbReference type="PANTHER" id="PTHR31321">
    <property type="entry name" value="ACYL-COA THIOESTER HYDROLASE YBHC-RELATED"/>
    <property type="match status" value="1"/>
</dbReference>
<dbReference type="PANTHER" id="PTHR31321:SF57">
    <property type="entry name" value="PECTINESTERASE 53-RELATED"/>
    <property type="match status" value="1"/>
</dbReference>
<evidence type="ECO:0000313" key="7">
    <source>
        <dbReference type="EMBL" id="MCV9388833.1"/>
    </source>
</evidence>
<evidence type="ECO:0000256" key="1">
    <source>
        <dbReference type="ARBA" id="ARBA00008891"/>
    </source>
</evidence>
<dbReference type="EMBL" id="JAOYOD010000001">
    <property type="protein sequence ID" value="MCV9388833.1"/>
    <property type="molecule type" value="Genomic_DNA"/>
</dbReference>
<feature type="active site" evidence="4">
    <location>
        <position position="180"/>
    </location>
</feature>
<gene>
    <name evidence="7" type="ORF">N7U62_19295</name>
</gene>
<comment type="pathway">
    <text evidence="5">Glycan metabolism; pectin degradation; 2-dehydro-3-deoxy-D-gluconate from pectin: step 1/5.</text>
</comment>
<proteinExistence type="inferred from homology"/>
<keyword evidence="5" id="KW-0732">Signal</keyword>